<comment type="caution">
    <text evidence="3">The sequence shown here is derived from an EMBL/GenBank/DDBJ whole genome shotgun (WGS) entry which is preliminary data.</text>
</comment>
<dbReference type="Gene3D" id="2.40.50.140">
    <property type="entry name" value="Nucleic acid-binding proteins"/>
    <property type="match status" value="1"/>
</dbReference>
<evidence type="ECO:0000313" key="4">
    <source>
        <dbReference type="Proteomes" id="UP000316095"/>
    </source>
</evidence>
<name>A0A5C5XI72_9PLAN</name>
<evidence type="ECO:0000313" key="3">
    <source>
        <dbReference type="EMBL" id="TWT62807.1"/>
    </source>
</evidence>
<dbReference type="OrthoDB" id="287822at2"/>
<dbReference type="AlphaFoldDB" id="A0A5C5XI72"/>
<sequence length="210" mass="22355">MTNPLRIGDTGKTVGSLKPAGKVEVNQKIIEARSEGNWIDPDTEVVIVGGESQCPIVRAFDDSEFEITNQGELLAESKVSEITPLEYSSSWVEKVNYTLCGVIFGVLIIVYALISGEPLTLSTLFLPVAGGISGRTLQKFVAMAAEVAAPRENHQTQAEWIAATCVAFTMLGVLIAVSSDLGFPLSALCLFAGTLTGGLVSWFFLLVGNV</sequence>
<dbReference type="RefSeq" id="WP_146504625.1">
    <property type="nucleotide sequence ID" value="NZ_SJPG01000001.1"/>
</dbReference>
<keyword evidence="4" id="KW-1185">Reference proteome</keyword>
<feature type="transmembrane region" description="Helical" evidence="1">
    <location>
        <begin position="158"/>
        <end position="177"/>
    </location>
</feature>
<feature type="domain" description="NfeD-like C-terminal" evidence="2">
    <location>
        <begin position="7"/>
        <end position="51"/>
    </location>
</feature>
<evidence type="ECO:0000256" key="1">
    <source>
        <dbReference type="SAM" id="Phobius"/>
    </source>
</evidence>
<feature type="transmembrane region" description="Helical" evidence="1">
    <location>
        <begin position="183"/>
        <end position="207"/>
    </location>
</feature>
<accession>A0A5C5XI72</accession>
<proteinExistence type="predicted"/>
<dbReference type="InterPro" id="IPR002810">
    <property type="entry name" value="NfeD-like_C"/>
</dbReference>
<organism evidence="3 4">
    <name type="scientific">Rubinisphaera italica</name>
    <dbReference type="NCBI Taxonomy" id="2527969"/>
    <lineage>
        <taxon>Bacteria</taxon>
        <taxon>Pseudomonadati</taxon>
        <taxon>Planctomycetota</taxon>
        <taxon>Planctomycetia</taxon>
        <taxon>Planctomycetales</taxon>
        <taxon>Planctomycetaceae</taxon>
        <taxon>Rubinisphaera</taxon>
    </lineage>
</organism>
<keyword evidence="1" id="KW-0472">Membrane</keyword>
<protein>
    <recommendedName>
        <fullName evidence="2">NfeD-like C-terminal domain-containing protein</fullName>
    </recommendedName>
</protein>
<dbReference type="EMBL" id="SJPG01000001">
    <property type="protein sequence ID" value="TWT62807.1"/>
    <property type="molecule type" value="Genomic_DNA"/>
</dbReference>
<gene>
    <name evidence="3" type="ORF">Pan54_35530</name>
</gene>
<dbReference type="Proteomes" id="UP000316095">
    <property type="component" value="Unassembled WGS sequence"/>
</dbReference>
<reference evidence="3 4" key="1">
    <citation type="submission" date="2019-02" db="EMBL/GenBank/DDBJ databases">
        <title>Deep-cultivation of Planctomycetes and their phenomic and genomic characterization uncovers novel biology.</title>
        <authorList>
            <person name="Wiegand S."/>
            <person name="Jogler M."/>
            <person name="Boedeker C."/>
            <person name="Pinto D."/>
            <person name="Vollmers J."/>
            <person name="Rivas-Marin E."/>
            <person name="Kohn T."/>
            <person name="Peeters S.H."/>
            <person name="Heuer A."/>
            <person name="Rast P."/>
            <person name="Oberbeckmann S."/>
            <person name="Bunk B."/>
            <person name="Jeske O."/>
            <person name="Meyerdierks A."/>
            <person name="Storesund J.E."/>
            <person name="Kallscheuer N."/>
            <person name="Luecker S."/>
            <person name="Lage O.M."/>
            <person name="Pohl T."/>
            <person name="Merkel B.J."/>
            <person name="Hornburger P."/>
            <person name="Mueller R.-W."/>
            <person name="Bruemmer F."/>
            <person name="Labrenz M."/>
            <person name="Spormann A.M."/>
            <person name="Op Den Camp H."/>
            <person name="Overmann J."/>
            <person name="Amann R."/>
            <person name="Jetten M.S.M."/>
            <person name="Mascher T."/>
            <person name="Medema M.H."/>
            <person name="Devos D.P."/>
            <person name="Kaster A.-K."/>
            <person name="Ovreas L."/>
            <person name="Rohde M."/>
            <person name="Galperin M.Y."/>
            <person name="Jogler C."/>
        </authorList>
    </citation>
    <scope>NUCLEOTIDE SEQUENCE [LARGE SCALE GENOMIC DNA]</scope>
    <source>
        <strain evidence="3 4">Pan54</strain>
    </source>
</reference>
<keyword evidence="1" id="KW-1133">Transmembrane helix</keyword>
<evidence type="ECO:0000259" key="2">
    <source>
        <dbReference type="Pfam" id="PF01957"/>
    </source>
</evidence>
<dbReference type="Pfam" id="PF01957">
    <property type="entry name" value="NfeD"/>
    <property type="match status" value="1"/>
</dbReference>
<dbReference type="InterPro" id="IPR012340">
    <property type="entry name" value="NA-bd_OB-fold"/>
</dbReference>
<keyword evidence="1" id="KW-0812">Transmembrane</keyword>
<feature type="transmembrane region" description="Helical" evidence="1">
    <location>
        <begin position="95"/>
        <end position="114"/>
    </location>
</feature>